<evidence type="ECO:0000256" key="3">
    <source>
        <dbReference type="SAM" id="SignalP"/>
    </source>
</evidence>
<evidence type="ECO:0008006" key="6">
    <source>
        <dbReference type="Google" id="ProtNLM"/>
    </source>
</evidence>
<gene>
    <name evidence="4" type="ORF">FHU32_001168</name>
</gene>
<dbReference type="Proteomes" id="UP000612712">
    <property type="component" value="Unassembled WGS sequence"/>
</dbReference>
<proteinExistence type="predicted"/>
<feature type="compositionally biased region" description="Basic and acidic residues" evidence="1">
    <location>
        <begin position="387"/>
        <end position="399"/>
    </location>
</feature>
<feature type="region of interest" description="Disordered" evidence="1">
    <location>
        <begin position="378"/>
        <end position="410"/>
    </location>
</feature>
<keyword evidence="2" id="KW-0812">Transmembrane</keyword>
<dbReference type="EMBL" id="JACHWT010000004">
    <property type="protein sequence ID" value="MBB3115949.1"/>
    <property type="molecule type" value="Genomic_DNA"/>
</dbReference>
<feature type="compositionally biased region" description="Low complexity" evidence="1">
    <location>
        <begin position="189"/>
        <end position="202"/>
    </location>
</feature>
<accession>A0A8I0CMP5</accession>
<organism evidence="4 5">
    <name type="scientific">Corynebacterium bovis DSM 20582 = CIP 54.80</name>
    <dbReference type="NCBI Taxonomy" id="927655"/>
    <lineage>
        <taxon>Bacteria</taxon>
        <taxon>Bacillati</taxon>
        <taxon>Actinomycetota</taxon>
        <taxon>Actinomycetes</taxon>
        <taxon>Mycobacteriales</taxon>
        <taxon>Corynebacteriaceae</taxon>
        <taxon>Corynebacterium</taxon>
    </lineage>
</organism>
<evidence type="ECO:0000313" key="5">
    <source>
        <dbReference type="Proteomes" id="UP000612712"/>
    </source>
</evidence>
<feature type="compositionally biased region" description="Low complexity" evidence="1">
    <location>
        <begin position="265"/>
        <end position="280"/>
    </location>
</feature>
<reference evidence="4" key="1">
    <citation type="submission" date="2020-08" db="EMBL/GenBank/DDBJ databases">
        <title>Sequencing the genomes of 1000 actinobacteria strains.</title>
        <authorList>
            <person name="Klenk H.-P."/>
        </authorList>
    </citation>
    <scope>NUCLEOTIDE SEQUENCE</scope>
    <source>
        <strain evidence="4">DSM 20582</strain>
    </source>
</reference>
<comment type="caution">
    <text evidence="4">The sequence shown here is derived from an EMBL/GenBank/DDBJ whole genome shotgun (WGS) entry which is preliminary data.</text>
</comment>
<feature type="signal peptide" evidence="3">
    <location>
        <begin position="1"/>
        <end position="22"/>
    </location>
</feature>
<protein>
    <recommendedName>
        <fullName evidence="6">Secreted protein</fullName>
    </recommendedName>
</protein>
<feature type="transmembrane region" description="Helical" evidence="2">
    <location>
        <begin position="908"/>
        <end position="931"/>
    </location>
</feature>
<sequence>MRTLTRAAAAVAAAALVAGAGATGPTGPAAGPLGAPVAAAQDGVAVNPRDPDSAGVWDNPDARGSDPRTGVEVALTSVSPSRPTVDGVVTLGLRVRNTTAGDVTGLSVRLRTRPAVTDPTGVGVALVANRGDYPVAGDFVPVPGDVPAGTSRDITLTVPVGKDRVPAGGGQGEGDDAPLRGDTTAPGEPTGDAASTPTTATSPDRDRSTVRTPPLGVTSAGVHPLLVSVSGTPADGDARPLGETRTMLPVAAAPDDGRGTGAAAGEGADATGDPDGTGADRSARTPATPLTFLWPLAATTGATPGQTGDAPDPAELYLSDDHLAADLREGGRLRSLLDVYRDAVGGPDGAAVRQASCVAVDPELLEVVNRMTHGYRVGPRVPSPVDEPTRLRDRWEHGSDGPPSTPGAGVEDARRWLADLRELVSGGCSVALPYAGADPDALAQTGDAWLSTLAVSRGPRIIHDVLGVWPVQDVVVPGSGMLAQDTVPSLAAAATQGRDVDVDRLFEETVAGASPLPTPSQVTALVSDNTVEVTRPAPASPAGSGSGPGDGSGSGDDDGSGSGDGSGDDDGSGDGGASTAADDAWNDRLVNVSGAGTTVRAVRYSGQLGAALLATGSRPQVAGYSNPATRYRLEEDSPVARMSDAVGTLDLELRDGAPVLAVPPAEWSVDAAGARTWLDALTDALTDGRAAPTGFSTTVSPRGRGADELATGEFTRPYTDPGAPTSPDVNRIRLLAQYIRDLTLIMSNDRSIALHRQTFTQPLLNDLLRASSSNAARSRDQWDSLRRDRSDRMNTVESVVGGLRRSVSLLPPGNVFTRTSESSPLLVVARNGLPLPVAVDVDYTAGDGVDLNVPGRQTLPAKGSVTLQMTTDIPDPTARTSLTIWLSTPSDEQISQPVTLQVASVPGIGLLGTGAVALLVVGVGIVGRVVWNRRNRRPRR</sequence>
<dbReference type="AlphaFoldDB" id="A0A8I0CMP5"/>
<feature type="compositionally biased region" description="Gly residues" evidence="1">
    <location>
        <begin position="544"/>
        <end position="565"/>
    </location>
</feature>
<feature type="chain" id="PRO_5039300886" description="Secreted protein" evidence="3">
    <location>
        <begin position="23"/>
        <end position="940"/>
    </location>
</feature>
<evidence type="ECO:0000313" key="4">
    <source>
        <dbReference type="EMBL" id="MBB3115949.1"/>
    </source>
</evidence>
<keyword evidence="2" id="KW-0472">Membrane</keyword>
<dbReference type="RefSeq" id="WP_125206789.1">
    <property type="nucleotide sequence ID" value="NZ_CP047187.1"/>
</dbReference>
<feature type="region of interest" description="Disordered" evidence="1">
    <location>
        <begin position="534"/>
        <end position="582"/>
    </location>
</feature>
<keyword evidence="2" id="KW-1133">Transmembrane helix</keyword>
<name>A0A8I0CMP5_9CORY</name>
<feature type="region of interest" description="Disordered" evidence="1">
    <location>
        <begin position="48"/>
        <end position="68"/>
    </location>
</feature>
<keyword evidence="3" id="KW-0732">Signal</keyword>
<evidence type="ECO:0000256" key="2">
    <source>
        <dbReference type="SAM" id="Phobius"/>
    </source>
</evidence>
<feature type="region of interest" description="Disordered" evidence="1">
    <location>
        <begin position="158"/>
        <end position="284"/>
    </location>
</feature>
<evidence type="ECO:0000256" key="1">
    <source>
        <dbReference type="SAM" id="MobiDB-lite"/>
    </source>
</evidence>